<dbReference type="GO" id="GO:0051301">
    <property type="term" value="P:cell division"/>
    <property type="evidence" value="ECO:0007669"/>
    <property type="project" value="UniProtKB-KW"/>
</dbReference>
<comment type="caution">
    <text evidence="12">The sequence shown here is derived from an EMBL/GenBank/DDBJ whole genome shotgun (WGS) entry which is preliminary data.</text>
</comment>
<keyword evidence="8" id="KW-0131">Cell cycle</keyword>
<evidence type="ECO:0000256" key="6">
    <source>
        <dbReference type="ARBA" id="ARBA00023125"/>
    </source>
</evidence>
<keyword evidence="3" id="KW-0132">Cell division</keyword>
<evidence type="ECO:0000256" key="3">
    <source>
        <dbReference type="ARBA" id="ARBA00022618"/>
    </source>
</evidence>
<dbReference type="InterPro" id="IPR010998">
    <property type="entry name" value="Integrase_recombinase_N"/>
</dbReference>
<dbReference type="GO" id="GO:0007059">
    <property type="term" value="P:chromosome segregation"/>
    <property type="evidence" value="ECO:0007669"/>
    <property type="project" value="UniProtKB-KW"/>
</dbReference>
<sequence>MRTTKVTGAASNRDITLSDLENLSLTDAQLYKEYQLNRPRLNTKKENNGLSKSSINPSLSALKSLFKYLSSESEGKNGKTLITRNVMEKIPLVKDGRTLQTRARTIGKKLLINGEAQVFLDFVEKEYAKKITPHQLAYFKVNKVRDLAIIALFLASGIRLSELCNLNLSDLHLDDEVPSIKVTRKGDVEDDVLLRIRFLHYIQDYLNRRPTLYPGSENLDAVFVTARAGKVNRINTSTVETLVKRYSAAYGKPFSPHKLRHSIATDLYEKSGHDTQMVQTQLGQKSPNATQLYMHVSETRQENILKDL</sequence>
<keyword evidence="5" id="KW-0229">DNA integration</keyword>
<evidence type="ECO:0000256" key="1">
    <source>
        <dbReference type="ARBA" id="ARBA00004496"/>
    </source>
</evidence>
<evidence type="ECO:0000259" key="10">
    <source>
        <dbReference type="PROSITE" id="PS51898"/>
    </source>
</evidence>
<dbReference type="PANTHER" id="PTHR30349">
    <property type="entry name" value="PHAGE INTEGRASE-RELATED"/>
    <property type="match status" value="1"/>
</dbReference>
<dbReference type="PANTHER" id="PTHR30349:SF77">
    <property type="entry name" value="TYROSINE RECOMBINASE XERC"/>
    <property type="match status" value="1"/>
</dbReference>
<dbReference type="InterPro" id="IPR044068">
    <property type="entry name" value="CB"/>
</dbReference>
<comment type="subcellular location">
    <subcellularLocation>
        <location evidence="1">Cytoplasm</location>
    </subcellularLocation>
</comment>
<feature type="domain" description="Tyr recombinase" evidence="10">
    <location>
        <begin position="118"/>
        <end position="306"/>
    </location>
</feature>
<dbReference type="PATRIC" id="fig|1590.201.peg.974"/>
<evidence type="ECO:0000256" key="7">
    <source>
        <dbReference type="ARBA" id="ARBA00023172"/>
    </source>
</evidence>
<dbReference type="Pfam" id="PF00589">
    <property type="entry name" value="Phage_integrase"/>
    <property type="match status" value="1"/>
</dbReference>
<dbReference type="InterPro" id="IPR002104">
    <property type="entry name" value="Integrase_catalytic"/>
</dbReference>
<dbReference type="InterPro" id="IPR050090">
    <property type="entry name" value="Tyrosine_recombinase_XerCD"/>
</dbReference>
<keyword evidence="6 9" id="KW-0238">DNA-binding</keyword>
<dbReference type="NCBIfam" id="NF003462">
    <property type="entry name" value="PRK05084.1"/>
    <property type="match status" value="1"/>
</dbReference>
<dbReference type="InterPro" id="IPR013762">
    <property type="entry name" value="Integrase-like_cat_sf"/>
</dbReference>
<dbReference type="SUPFAM" id="SSF56349">
    <property type="entry name" value="DNA breaking-rejoining enzymes"/>
    <property type="match status" value="1"/>
</dbReference>
<organism evidence="12 13">
    <name type="scientific">Lactiplantibacillus plantarum</name>
    <name type="common">Lactobacillus plantarum</name>
    <dbReference type="NCBI Taxonomy" id="1590"/>
    <lineage>
        <taxon>Bacteria</taxon>
        <taxon>Bacillati</taxon>
        <taxon>Bacillota</taxon>
        <taxon>Bacilli</taxon>
        <taxon>Lactobacillales</taxon>
        <taxon>Lactobacillaceae</taxon>
        <taxon>Lactiplantibacillus</taxon>
    </lineage>
</organism>
<dbReference type="Proteomes" id="UP000076882">
    <property type="component" value="Unassembled WGS sequence"/>
</dbReference>
<evidence type="ECO:0000313" key="13">
    <source>
        <dbReference type="Proteomes" id="UP000076882"/>
    </source>
</evidence>
<evidence type="ECO:0000259" key="11">
    <source>
        <dbReference type="PROSITE" id="PS51900"/>
    </source>
</evidence>
<reference evidence="12 13" key="1">
    <citation type="submission" date="2016-03" db="EMBL/GenBank/DDBJ databases">
        <title>Comparative genomics of 54 Lactobacillus plantarum strains reveals genomic uncoupling from niche constraints.</title>
        <authorList>
            <person name="Martino M.E."/>
        </authorList>
    </citation>
    <scope>NUCLEOTIDE SEQUENCE [LARGE SCALE GENOMIC DNA]</scope>
    <source>
        <strain evidence="12 13">19.1</strain>
    </source>
</reference>
<dbReference type="GO" id="GO:0005737">
    <property type="term" value="C:cytoplasm"/>
    <property type="evidence" value="ECO:0007669"/>
    <property type="project" value="UniProtKB-SubCell"/>
</dbReference>
<dbReference type="GO" id="GO:0006310">
    <property type="term" value="P:DNA recombination"/>
    <property type="evidence" value="ECO:0007669"/>
    <property type="project" value="UniProtKB-KW"/>
</dbReference>
<gene>
    <name evidence="12" type="ORF">Lp19_1200</name>
</gene>
<dbReference type="InterPro" id="IPR011010">
    <property type="entry name" value="DNA_brk_join_enz"/>
</dbReference>
<dbReference type="GO" id="GO:0003677">
    <property type="term" value="F:DNA binding"/>
    <property type="evidence" value="ECO:0007669"/>
    <property type="project" value="UniProtKB-UniRule"/>
</dbReference>
<evidence type="ECO:0000256" key="2">
    <source>
        <dbReference type="ARBA" id="ARBA00022490"/>
    </source>
</evidence>
<dbReference type="Gene3D" id="1.10.443.10">
    <property type="entry name" value="Intergrase catalytic core"/>
    <property type="match status" value="1"/>
</dbReference>
<evidence type="ECO:0000256" key="4">
    <source>
        <dbReference type="ARBA" id="ARBA00022829"/>
    </source>
</evidence>
<dbReference type="AlphaFoldDB" id="A0A165RVP6"/>
<accession>A0A165RVP6</accession>
<keyword evidence="2" id="KW-0963">Cytoplasm</keyword>
<feature type="domain" description="Core-binding (CB)" evidence="11">
    <location>
        <begin position="1"/>
        <end position="70"/>
    </location>
</feature>
<dbReference type="Gene3D" id="1.10.150.130">
    <property type="match status" value="1"/>
</dbReference>
<dbReference type="EMBL" id="LUXM01000024">
    <property type="protein sequence ID" value="KZU95921.1"/>
    <property type="molecule type" value="Genomic_DNA"/>
</dbReference>
<name>A0A165RVP6_LACPN</name>
<evidence type="ECO:0000256" key="9">
    <source>
        <dbReference type="PROSITE-ProRule" id="PRU01248"/>
    </source>
</evidence>
<protein>
    <submittedName>
        <fullName evidence="12">Tyrosine recombinase XerC</fullName>
    </submittedName>
</protein>
<evidence type="ECO:0000256" key="8">
    <source>
        <dbReference type="ARBA" id="ARBA00023306"/>
    </source>
</evidence>
<evidence type="ECO:0000313" key="12">
    <source>
        <dbReference type="EMBL" id="KZU95921.1"/>
    </source>
</evidence>
<dbReference type="GO" id="GO:0015074">
    <property type="term" value="P:DNA integration"/>
    <property type="evidence" value="ECO:0007669"/>
    <property type="project" value="UniProtKB-KW"/>
</dbReference>
<keyword evidence="7" id="KW-0233">DNA recombination</keyword>
<evidence type="ECO:0000256" key="5">
    <source>
        <dbReference type="ARBA" id="ARBA00022908"/>
    </source>
</evidence>
<dbReference type="PROSITE" id="PS51900">
    <property type="entry name" value="CB"/>
    <property type="match status" value="1"/>
</dbReference>
<dbReference type="PROSITE" id="PS51898">
    <property type="entry name" value="TYR_RECOMBINASE"/>
    <property type="match status" value="1"/>
</dbReference>
<keyword evidence="4" id="KW-0159">Chromosome partition</keyword>
<proteinExistence type="predicted"/>